<dbReference type="InterPro" id="IPR013114">
    <property type="entry name" value="FabA_FabZ"/>
</dbReference>
<evidence type="ECO:0000256" key="3">
    <source>
        <dbReference type="ARBA" id="ARBA00022490"/>
    </source>
</evidence>
<dbReference type="FunFam" id="3.10.129.10:FF:000001">
    <property type="entry name" value="3-hydroxyacyl-[acyl-carrier-protein] dehydratase FabZ"/>
    <property type="match status" value="1"/>
</dbReference>
<evidence type="ECO:0000313" key="9">
    <source>
        <dbReference type="EMBL" id="AAV65356.1"/>
    </source>
</evidence>
<feature type="non-terminal residue" evidence="9">
    <location>
        <position position="219"/>
    </location>
</feature>
<comment type="function">
    <text evidence="8">Involved in unsaturated fatty acids biosynthesis. Catalyzes the dehydration of short chain beta-hydroxyacyl-ACPs and long chain saturated and unsaturated beta-hydroxyacyl-ACPs.</text>
</comment>
<keyword evidence="5" id="KW-0441">Lipid A biosynthesis</keyword>
<dbReference type="GO" id="GO:0016020">
    <property type="term" value="C:membrane"/>
    <property type="evidence" value="ECO:0007669"/>
    <property type="project" value="GOC"/>
</dbReference>
<proteinExistence type="evidence at transcript level"/>
<evidence type="ECO:0000256" key="7">
    <source>
        <dbReference type="ARBA" id="ARBA00023239"/>
    </source>
</evidence>
<keyword evidence="4" id="KW-0444">Lipid biosynthesis</keyword>
<reference evidence="9" key="2">
    <citation type="journal article" date="2005" name="Eukaryot. Cell">
        <title>Multiple metabolic roles for the nonphotosynthetic plastid of the green alga Prototheca wickerhamii.</title>
        <authorList>
            <person name="Borza T."/>
            <person name="Popescu C.E."/>
            <person name="Lee R.W."/>
        </authorList>
    </citation>
    <scope>NUCLEOTIDE SEQUENCE</scope>
</reference>
<dbReference type="PANTHER" id="PTHR30272:SF1">
    <property type="entry name" value="3-HYDROXYACYL-[ACYL-CARRIER-PROTEIN] DEHYDRATASE"/>
    <property type="match status" value="1"/>
</dbReference>
<dbReference type="InterPro" id="IPR029069">
    <property type="entry name" value="HotDog_dom_sf"/>
</dbReference>
<dbReference type="GO" id="GO:0005737">
    <property type="term" value="C:cytoplasm"/>
    <property type="evidence" value="ECO:0007669"/>
    <property type="project" value="UniProtKB-SubCell"/>
</dbReference>
<evidence type="ECO:0000256" key="5">
    <source>
        <dbReference type="ARBA" id="ARBA00022556"/>
    </source>
</evidence>
<evidence type="ECO:0000256" key="8">
    <source>
        <dbReference type="ARBA" id="ARBA00025049"/>
    </source>
</evidence>
<reference evidence="9" key="1">
    <citation type="submission" date="2004-05" db="EMBL/GenBank/DDBJ databases">
        <authorList>
            <person name="Borza T.C."/>
            <person name="Popescu C.E."/>
            <person name="Lee R.W."/>
        </authorList>
    </citation>
    <scope>NUCLEOTIDE SEQUENCE</scope>
</reference>
<dbReference type="SUPFAM" id="SSF54637">
    <property type="entry name" value="Thioesterase/thiol ester dehydrase-isomerase"/>
    <property type="match status" value="1"/>
</dbReference>
<evidence type="ECO:0000256" key="2">
    <source>
        <dbReference type="ARBA" id="ARBA00013167"/>
    </source>
</evidence>
<dbReference type="PANTHER" id="PTHR30272">
    <property type="entry name" value="3-HYDROXYACYL-[ACYL-CARRIER-PROTEIN] DEHYDRATASE"/>
    <property type="match status" value="1"/>
</dbReference>
<dbReference type="EC" id="4.2.1.59" evidence="2"/>
<dbReference type="NCBIfam" id="NF000582">
    <property type="entry name" value="PRK00006.1"/>
    <property type="match status" value="1"/>
</dbReference>
<evidence type="ECO:0000256" key="1">
    <source>
        <dbReference type="ARBA" id="ARBA00004496"/>
    </source>
</evidence>
<name>Q5IWZ2_PROWI</name>
<dbReference type="CDD" id="cd01288">
    <property type="entry name" value="FabZ"/>
    <property type="match status" value="1"/>
</dbReference>
<keyword evidence="3" id="KW-0963">Cytoplasm</keyword>
<dbReference type="EMBL" id="AY616072">
    <property type="protein sequence ID" value="AAV65356.1"/>
    <property type="molecule type" value="mRNA"/>
</dbReference>
<dbReference type="NCBIfam" id="TIGR01750">
    <property type="entry name" value="fabZ"/>
    <property type="match status" value="1"/>
</dbReference>
<dbReference type="GO" id="GO:0009245">
    <property type="term" value="P:lipid A biosynthetic process"/>
    <property type="evidence" value="ECO:0007669"/>
    <property type="project" value="UniProtKB-KW"/>
</dbReference>
<feature type="non-terminal residue" evidence="9">
    <location>
        <position position="1"/>
    </location>
</feature>
<protein>
    <recommendedName>
        <fullName evidence="2">3-hydroxyacyl-[acyl-carrier-protein] dehydratase</fullName>
        <ecNumber evidence="2">4.2.1.59</ecNumber>
    </recommendedName>
</protein>
<sequence length="219" mass="23958">TRRSCLPPTMASVCVANPRAAHSLPRFQVSSSVSRARCVPARSRRSNLAAQANGVASSAATESLAVVKSGPNMKALKDIQEIMEILPHRYPFLLVDRVLEWETGKYAVGYKCITVNDNFFPGHFPTRAIMPGVLQVEAMAQLAGIAMIDPADRGQQNNFFFGGVDGVRWKKPVVPGDVLMMRVDVIKFNKRHGICKVDAKAYVGTDLVCQGELTLVMLK</sequence>
<comment type="subcellular location">
    <subcellularLocation>
        <location evidence="1">Cytoplasm</location>
    </subcellularLocation>
</comment>
<evidence type="ECO:0000256" key="6">
    <source>
        <dbReference type="ARBA" id="ARBA00023098"/>
    </source>
</evidence>
<dbReference type="AlphaFoldDB" id="Q5IWZ2"/>
<dbReference type="InterPro" id="IPR010084">
    <property type="entry name" value="FabZ"/>
</dbReference>
<keyword evidence="7" id="KW-0456">Lyase</keyword>
<keyword evidence="6" id="KW-0443">Lipid metabolism</keyword>
<dbReference type="Gene3D" id="3.10.129.10">
    <property type="entry name" value="Hotdog Thioesterase"/>
    <property type="match status" value="1"/>
</dbReference>
<dbReference type="HAMAP" id="MF_00406">
    <property type="entry name" value="FabZ"/>
    <property type="match status" value="1"/>
</dbReference>
<accession>Q5IWZ2</accession>
<organism evidence="9">
    <name type="scientific">Prototheca wickerhamii</name>
    <dbReference type="NCBI Taxonomy" id="3111"/>
    <lineage>
        <taxon>Eukaryota</taxon>
        <taxon>Viridiplantae</taxon>
        <taxon>Chlorophyta</taxon>
        <taxon>core chlorophytes</taxon>
        <taxon>Trebouxiophyceae</taxon>
        <taxon>Chlorellales</taxon>
        <taxon>Chlorellaceae</taxon>
        <taxon>Prototheca</taxon>
    </lineage>
</organism>
<evidence type="ECO:0000256" key="4">
    <source>
        <dbReference type="ARBA" id="ARBA00022516"/>
    </source>
</evidence>
<dbReference type="Pfam" id="PF07977">
    <property type="entry name" value="FabA"/>
    <property type="match status" value="1"/>
</dbReference>
<dbReference type="GO" id="GO:0019171">
    <property type="term" value="F:(3R)-hydroxyacyl-[acyl-carrier-protein] dehydratase activity"/>
    <property type="evidence" value="ECO:0007669"/>
    <property type="project" value="UniProtKB-EC"/>
</dbReference>
<dbReference type="GO" id="GO:0006633">
    <property type="term" value="P:fatty acid biosynthetic process"/>
    <property type="evidence" value="ECO:0007669"/>
    <property type="project" value="InterPro"/>
</dbReference>